<comment type="caution">
    <text evidence="1">The sequence shown here is derived from an EMBL/GenBank/DDBJ whole genome shotgun (WGS) entry which is preliminary data.</text>
</comment>
<feature type="non-terminal residue" evidence="1">
    <location>
        <position position="1"/>
    </location>
</feature>
<evidence type="ECO:0000313" key="2">
    <source>
        <dbReference type="Proteomes" id="UP000554482"/>
    </source>
</evidence>
<gene>
    <name evidence="1" type="ORF">FRX31_018799</name>
</gene>
<organism evidence="1 2">
    <name type="scientific">Thalictrum thalictroides</name>
    <name type="common">Rue-anemone</name>
    <name type="synonym">Anemone thalictroides</name>
    <dbReference type="NCBI Taxonomy" id="46969"/>
    <lineage>
        <taxon>Eukaryota</taxon>
        <taxon>Viridiplantae</taxon>
        <taxon>Streptophyta</taxon>
        <taxon>Embryophyta</taxon>
        <taxon>Tracheophyta</taxon>
        <taxon>Spermatophyta</taxon>
        <taxon>Magnoliopsida</taxon>
        <taxon>Ranunculales</taxon>
        <taxon>Ranunculaceae</taxon>
        <taxon>Thalictroideae</taxon>
        <taxon>Thalictrum</taxon>
    </lineage>
</organism>
<proteinExistence type="predicted"/>
<sequence length="78" mass="8290">WQLELGVEVSALYSASGIVADEGIEPHPIHNMFSRTGSELKASLKGFKDVATGSAIIVTTPSFIHCNCSPLPSTTFNI</sequence>
<name>A0A7J6W2L5_THATH</name>
<evidence type="ECO:0000313" key="1">
    <source>
        <dbReference type="EMBL" id="KAF5191614.1"/>
    </source>
</evidence>
<keyword evidence="2" id="KW-1185">Reference proteome</keyword>
<dbReference type="EMBL" id="JABWDY010022624">
    <property type="protein sequence ID" value="KAF5191614.1"/>
    <property type="molecule type" value="Genomic_DNA"/>
</dbReference>
<dbReference type="AlphaFoldDB" id="A0A7J6W2L5"/>
<reference evidence="1 2" key="1">
    <citation type="submission" date="2020-06" db="EMBL/GenBank/DDBJ databases">
        <title>Transcriptomic and genomic resources for Thalictrum thalictroides and T. hernandezii: Facilitating candidate gene discovery in an emerging model plant lineage.</title>
        <authorList>
            <person name="Arias T."/>
            <person name="Riano-Pachon D.M."/>
            <person name="Di Stilio V.S."/>
        </authorList>
    </citation>
    <scope>NUCLEOTIDE SEQUENCE [LARGE SCALE GENOMIC DNA]</scope>
    <source>
        <strain evidence="2">cv. WT478/WT964</strain>
        <tissue evidence="1">Leaves</tissue>
    </source>
</reference>
<dbReference type="Proteomes" id="UP000554482">
    <property type="component" value="Unassembled WGS sequence"/>
</dbReference>
<accession>A0A7J6W2L5</accession>
<protein>
    <submittedName>
        <fullName evidence="1">Uncharacterized protein</fullName>
    </submittedName>
</protein>